<dbReference type="OrthoDB" id="303107at2759"/>
<evidence type="ECO:0000313" key="6">
    <source>
        <dbReference type="RefSeq" id="XP_022108644.1"/>
    </source>
</evidence>
<feature type="compositionally biased region" description="Basic residues" evidence="3">
    <location>
        <begin position="640"/>
        <end position="649"/>
    </location>
</feature>
<feature type="region of interest" description="Disordered" evidence="3">
    <location>
        <begin position="217"/>
        <end position="535"/>
    </location>
</feature>
<dbReference type="Pfam" id="PF00439">
    <property type="entry name" value="Bromodomain"/>
    <property type="match status" value="1"/>
</dbReference>
<feature type="region of interest" description="Disordered" evidence="3">
    <location>
        <begin position="627"/>
        <end position="682"/>
    </location>
</feature>
<feature type="compositionally biased region" description="Basic and acidic residues" evidence="3">
    <location>
        <begin position="324"/>
        <end position="351"/>
    </location>
</feature>
<feature type="compositionally biased region" description="Polar residues" evidence="3">
    <location>
        <begin position="953"/>
        <end position="972"/>
    </location>
</feature>
<feature type="region of interest" description="Disordered" evidence="3">
    <location>
        <begin position="1057"/>
        <end position="1118"/>
    </location>
</feature>
<feature type="compositionally biased region" description="Basic and acidic residues" evidence="3">
    <location>
        <begin position="1007"/>
        <end position="1017"/>
    </location>
</feature>
<keyword evidence="5" id="KW-1185">Reference proteome</keyword>
<sequence length="1615" mass="182765">MNQVISNMTETAKGGHSDVSIEDIRSSWKVPAIAHFCSLFRSTFSLPDFEIEELEEALFLDAGVEESDFITNLVVQLLRGIQGLKSITSEDYLEYLRSVMKEKWELGEKRVNPLNSQDVTFKMLPTLTKVEILHALCDYRLDAADVAVLKDYDGDNLRVEPLGTDRTGATYWYFYGTRLYKEDRQLTEEERKAKHKQKLKEKHKRKKDRLKAIKNMKEARRKQKQTVKKGKSKEGVRVKKKKRKSSKISDDECNNEQLTVPKPSNSNKYIPKGRKRTNTKGQMEPVTSSKLQKDTKSKKQLDTNQSRMKSGDKPKKTSGRKQNLKKETHERKQEIMYKENERGKLKRERSGLKKQKASKAETQQNAKNASNSQPYLKKAPTSTKGGKKTNEGSSLQVSPCKSRKRKVIKSKAIISESDDDSDDDQPLQKLAKNQVSHMDVTSKVKQKKLNKSHTACKYQAIPKTKERKATNSRSRVKSKGDNTQEEADKKPKKLSKATKKVSDIPSGSSEEDLSSCMSIPQSSDTETDSEDDLEPPRWHLVCHSQEDWQRLTDFFKKSKVKCEKELYKTLANDFLPEIHSLFAAKEKALRKKLQELAPRRASSRVVIMQLKREEEERLKAIEEAELSSRRQQIEEEKREKMKLRNKLQHRNQDEHSGDKSLRTSQITSHQKRTSSKQAKKTKSFNGNIYARLQQVYDAVSKHEDSWPFMDPVDEAYAPAYYQIIIKPMCLNIIEKKIKKKDYKTKEEFEQDMNQLFTNCLEYNGPGNEYTLMAENLKSCLEYNMEKIFPEEKADKIEKDSTHHVDQYAYQRPPQRQSAKNANTRLEKLEDKVYARLRGLSSSESSIFESQDSPCGASDDDEDMVLEEIKYENTDSDYEDRSAQLEILKSDPVDKDKSNDLKVFPCTKNDPVTSTSSHIKQDNTLNAYLSESSTVDYSQHEDQTKAQTLDEIYETSTSTSSRKGDQNDGNAVTSRGVIAFAPSSGLRELSLHTSNKDVQGQDYMQSCSDKEQDSEQCKDNYPNEMSCKEHSGQMSFTPLQGSRASKVNRVKPIQNVRPYVPDCHSEDRGTCSTSQSVPCDQHEATQQASQGPPAMIDLNSRRPNVLNPETSSSSEKDFHVPCQKENTFGLSQDLPQENLYVPSSLSQGFQHSKKSTHSGTKSNPQYTQHASKDEAELPAPLTVPPVQESVVQHVPAVQPLLPSSNALEVPHWKEEHSLNARSSSCESTQKLWHPLGLEDKTVSVYNKTDKSTSSVNTMANQNQGYLGRMKLPQTGVIRTPQNNSQSSNILESLLHRQPNSSVGNISEAHRSRQLVLDNLPAQREMGSKTYTCVPPVCSSSYQGSVQLHNQRAESVATNSNQSVTKQPEKTVQPKPSSSGILHYPQSSVNQSNVASRVEPGKGSMTQLQMSHTDTARGIDTMLPVRKSDSFLSMLTSESRSTNEYKDHFDMQRYAGSGNVYNQALYSDHLRLHASQASAVTHGYSAGSHLSHLLQGRQKSEDRPSSAFTPLDPYSSHSAFRMQRPNPTLFPQYMGQQEAEQLARQQYQQHLHQRAGVGTRFTAYRPQASHTHPDMAYYSQHGIGSQFLGSQAVGGVGAPMPYDPAFLSHPPHMQGYK</sequence>
<feature type="compositionally biased region" description="Polar residues" evidence="3">
    <location>
        <begin position="991"/>
        <end position="1006"/>
    </location>
</feature>
<dbReference type="SUPFAM" id="SSF47370">
    <property type="entry name" value="Bromodomain"/>
    <property type="match status" value="1"/>
</dbReference>
<protein>
    <submittedName>
        <fullName evidence="6">Uncharacterized protein LOC110988947 isoform X1</fullName>
    </submittedName>
</protein>
<dbReference type="RefSeq" id="XP_022108644.1">
    <property type="nucleotide sequence ID" value="XM_022252952.1"/>
</dbReference>
<feature type="compositionally biased region" description="Polar residues" evidence="3">
    <location>
        <begin position="360"/>
        <end position="384"/>
    </location>
</feature>
<feature type="region of interest" description="Disordered" evidence="3">
    <location>
        <begin position="1144"/>
        <end position="1173"/>
    </location>
</feature>
<dbReference type="InterPro" id="IPR036427">
    <property type="entry name" value="Bromodomain-like_sf"/>
</dbReference>
<dbReference type="InterPro" id="IPR001487">
    <property type="entry name" value="Bromodomain"/>
</dbReference>
<feature type="compositionally biased region" description="Polar residues" evidence="3">
    <location>
        <begin position="1069"/>
        <end position="1089"/>
    </location>
</feature>
<dbReference type="InterPro" id="IPR029614">
    <property type="entry name" value="CECR2"/>
</dbReference>
<dbReference type="Gene3D" id="1.20.920.10">
    <property type="entry name" value="Bromodomain-like"/>
    <property type="match status" value="1"/>
</dbReference>
<accession>A0A8B7ZT98</accession>
<feature type="region of interest" description="Disordered" evidence="3">
    <location>
        <begin position="951"/>
        <end position="972"/>
    </location>
</feature>
<feature type="compositionally biased region" description="Polar residues" evidence="3">
    <location>
        <begin position="255"/>
        <end position="268"/>
    </location>
</feature>
<feature type="region of interest" description="Disordered" evidence="3">
    <location>
        <begin position="1489"/>
        <end position="1528"/>
    </location>
</feature>
<organism evidence="5 6">
    <name type="scientific">Acanthaster planci</name>
    <name type="common">Crown-of-thorns starfish</name>
    <dbReference type="NCBI Taxonomy" id="133434"/>
    <lineage>
        <taxon>Eukaryota</taxon>
        <taxon>Metazoa</taxon>
        <taxon>Echinodermata</taxon>
        <taxon>Eleutherozoa</taxon>
        <taxon>Asterozoa</taxon>
        <taxon>Asteroidea</taxon>
        <taxon>Valvatacea</taxon>
        <taxon>Valvatida</taxon>
        <taxon>Acanthasteridae</taxon>
        <taxon>Acanthaster</taxon>
    </lineage>
</organism>
<dbReference type="Proteomes" id="UP000694845">
    <property type="component" value="Unplaced"/>
</dbReference>
<keyword evidence="1 2" id="KW-0103">Bromodomain</keyword>
<dbReference type="GO" id="GO:0006338">
    <property type="term" value="P:chromatin remodeling"/>
    <property type="evidence" value="ECO:0007669"/>
    <property type="project" value="InterPro"/>
</dbReference>
<dbReference type="PANTHER" id="PTHR47092:SF1">
    <property type="entry name" value="CHROMATIN REMODELING REGULATOR CECR2"/>
    <property type="match status" value="1"/>
</dbReference>
<feature type="compositionally biased region" description="Basic and acidic residues" evidence="3">
    <location>
        <begin position="291"/>
        <end position="301"/>
    </location>
</feature>
<feature type="compositionally biased region" description="Acidic residues" evidence="3">
    <location>
        <begin position="416"/>
        <end position="425"/>
    </location>
</feature>
<feature type="compositionally biased region" description="Basic residues" evidence="3">
    <location>
        <begin position="669"/>
        <end position="682"/>
    </location>
</feature>
<feature type="region of interest" description="Disordered" evidence="3">
    <location>
        <begin position="991"/>
        <end position="1018"/>
    </location>
</feature>
<proteinExistence type="predicted"/>
<feature type="compositionally biased region" description="Basic residues" evidence="3">
    <location>
        <begin position="490"/>
        <end position="499"/>
    </location>
</feature>
<evidence type="ECO:0000313" key="5">
    <source>
        <dbReference type="Proteomes" id="UP000694845"/>
    </source>
</evidence>
<feature type="compositionally biased region" description="Polar residues" evidence="3">
    <location>
        <begin position="279"/>
        <end position="290"/>
    </location>
</feature>
<feature type="compositionally biased region" description="Polar residues" evidence="3">
    <location>
        <begin position="1354"/>
        <end position="1364"/>
    </location>
</feature>
<feature type="compositionally biased region" description="Basic residues" evidence="3">
    <location>
        <begin position="217"/>
        <end position="231"/>
    </location>
</feature>
<dbReference type="KEGG" id="aplc:110988947"/>
<gene>
    <name evidence="6" type="primary">LOC110988947</name>
</gene>
<evidence type="ECO:0000256" key="3">
    <source>
        <dbReference type="SAM" id="MobiDB-lite"/>
    </source>
</evidence>
<evidence type="ECO:0000256" key="1">
    <source>
        <dbReference type="ARBA" id="ARBA00023117"/>
    </source>
</evidence>
<name>A0A8B7ZT98_ACAPL</name>
<evidence type="ECO:0000256" key="2">
    <source>
        <dbReference type="PROSITE-ProRule" id="PRU00035"/>
    </source>
</evidence>
<feature type="compositionally biased region" description="Polar residues" evidence="3">
    <location>
        <begin position="1372"/>
        <end position="1389"/>
    </location>
</feature>
<dbReference type="PANTHER" id="PTHR47092">
    <property type="entry name" value="CAT EYE SYNDROME CRITICAL REGION PROTEIN 2"/>
    <property type="match status" value="1"/>
</dbReference>
<dbReference type="GO" id="GO:0090537">
    <property type="term" value="C:CERF complex"/>
    <property type="evidence" value="ECO:0007669"/>
    <property type="project" value="InterPro"/>
</dbReference>
<feature type="compositionally biased region" description="Basic and acidic residues" evidence="3">
    <location>
        <begin position="650"/>
        <end position="661"/>
    </location>
</feature>
<dbReference type="PROSITE" id="PS50014">
    <property type="entry name" value="BROMODOMAIN_2"/>
    <property type="match status" value="1"/>
</dbReference>
<dbReference type="PRINTS" id="PR00503">
    <property type="entry name" value="BROMODOMAIN"/>
</dbReference>
<feature type="compositionally biased region" description="Basic and acidic residues" evidence="3">
    <location>
        <begin position="478"/>
        <end position="489"/>
    </location>
</feature>
<dbReference type="SMART" id="SM00297">
    <property type="entry name" value="BROMO"/>
    <property type="match status" value="1"/>
</dbReference>
<evidence type="ECO:0000259" key="4">
    <source>
        <dbReference type="PROSITE" id="PS50014"/>
    </source>
</evidence>
<dbReference type="GeneID" id="110988947"/>
<feature type="compositionally biased region" description="Basic and acidic residues" evidence="3">
    <location>
        <begin position="627"/>
        <end position="639"/>
    </location>
</feature>
<feature type="domain" description="Bromo" evidence="4">
    <location>
        <begin position="700"/>
        <end position="770"/>
    </location>
</feature>
<reference evidence="6" key="1">
    <citation type="submission" date="2025-08" db="UniProtKB">
        <authorList>
            <consortium name="RefSeq"/>
        </authorList>
    </citation>
    <scope>IDENTIFICATION</scope>
</reference>
<feature type="region of interest" description="Disordered" evidence="3">
    <location>
        <begin position="1348"/>
        <end position="1389"/>
    </location>
</feature>